<reference evidence="1 2" key="2">
    <citation type="submission" date="2019-09" db="EMBL/GenBank/DDBJ databases">
        <title>A bacterium isolated from glacier soil.</title>
        <authorList>
            <person name="Liu Q."/>
        </authorList>
    </citation>
    <scope>NUCLEOTIDE SEQUENCE [LARGE SCALE GENOMIC DNA]</scope>
    <source>
        <strain evidence="1 2">MDT1-10-3</strain>
    </source>
</reference>
<sequence length="78" mass="9134">MEEPMKDQIEVLLSRYRHEVHLYETLIRTKLDALNSEALFVNPNASQGDILEFLECKVKIHLLYTVIRDLETTLGHHT</sequence>
<proteinExistence type="predicted"/>
<gene>
    <name evidence="1" type="ORF">FOE74_17470</name>
</gene>
<comment type="caution">
    <text evidence="1">The sequence shown here is derived from an EMBL/GenBank/DDBJ whole genome shotgun (WGS) entry which is preliminary data.</text>
</comment>
<dbReference type="AlphaFoldDB" id="A0A5M8Q7M8"/>
<dbReference type="Proteomes" id="UP000323866">
    <property type="component" value="Unassembled WGS sequence"/>
</dbReference>
<protein>
    <submittedName>
        <fullName evidence="1">Uncharacterized protein</fullName>
    </submittedName>
</protein>
<organism evidence="1 2">
    <name type="scientific">Rufibacter glacialis</name>
    <dbReference type="NCBI Taxonomy" id="1259555"/>
    <lineage>
        <taxon>Bacteria</taxon>
        <taxon>Pseudomonadati</taxon>
        <taxon>Bacteroidota</taxon>
        <taxon>Cytophagia</taxon>
        <taxon>Cytophagales</taxon>
        <taxon>Hymenobacteraceae</taxon>
        <taxon>Rufibacter</taxon>
    </lineage>
</organism>
<evidence type="ECO:0000313" key="2">
    <source>
        <dbReference type="Proteomes" id="UP000323866"/>
    </source>
</evidence>
<evidence type="ECO:0000313" key="1">
    <source>
        <dbReference type="EMBL" id="KAA6431897.1"/>
    </source>
</evidence>
<accession>A0A5M8Q7M8</accession>
<dbReference type="EMBL" id="VKKZ01000023">
    <property type="protein sequence ID" value="KAA6431897.1"/>
    <property type="molecule type" value="Genomic_DNA"/>
</dbReference>
<name>A0A5M8Q7M8_9BACT</name>
<reference evidence="1 2" key="1">
    <citation type="submission" date="2019-07" db="EMBL/GenBank/DDBJ databases">
        <authorList>
            <person name="Qu J.-H."/>
        </authorList>
    </citation>
    <scope>NUCLEOTIDE SEQUENCE [LARGE SCALE GENOMIC DNA]</scope>
    <source>
        <strain evidence="1 2">MDT1-10-3</strain>
    </source>
</reference>